<evidence type="ECO:0000256" key="1">
    <source>
        <dbReference type="ARBA" id="ARBA00023196"/>
    </source>
</evidence>
<sequence length="90" mass="10247">MDRKLTKRELFVAVFWPPFVGKIGYRGPVAAVSSVNKIGKFDVLPEHTNFISLVQKKLTLHLLDKKEIDYEFSRGVIEVSDNLVKVFLGI</sequence>
<reference evidence="2 3" key="1">
    <citation type="journal article" date="2016" name="Nat. Commun.">
        <title>Thousands of microbial genomes shed light on interconnected biogeochemical processes in an aquifer system.</title>
        <authorList>
            <person name="Anantharaman K."/>
            <person name="Brown C.T."/>
            <person name="Hug L.A."/>
            <person name="Sharon I."/>
            <person name="Castelle C.J."/>
            <person name="Probst A.J."/>
            <person name="Thomas B.C."/>
            <person name="Singh A."/>
            <person name="Wilkins M.J."/>
            <person name="Karaoz U."/>
            <person name="Brodie E.L."/>
            <person name="Williams K.H."/>
            <person name="Hubbard S.S."/>
            <person name="Banfield J.F."/>
        </authorList>
    </citation>
    <scope>NUCLEOTIDE SEQUENCE [LARGE SCALE GENOMIC DNA]</scope>
</reference>
<evidence type="ECO:0000313" key="3">
    <source>
        <dbReference type="Proteomes" id="UP000177588"/>
    </source>
</evidence>
<accession>A0A1G1WDZ0</accession>
<dbReference type="Proteomes" id="UP000177588">
    <property type="component" value="Unassembled WGS sequence"/>
</dbReference>
<dbReference type="Gene3D" id="2.60.15.10">
    <property type="entry name" value="F0F1 ATP synthase delta/epsilon subunit, N-terminal"/>
    <property type="match status" value="1"/>
</dbReference>
<comment type="caution">
    <text evidence="2">The sequence shown here is derived from an EMBL/GenBank/DDBJ whole genome shotgun (WGS) entry which is preliminary data.</text>
</comment>
<dbReference type="EMBL" id="MHCT01000018">
    <property type="protein sequence ID" value="OGY25898.1"/>
    <property type="molecule type" value="Genomic_DNA"/>
</dbReference>
<dbReference type="AlphaFoldDB" id="A0A1G1WDZ0"/>
<keyword evidence="1" id="KW-0139">CF(1)</keyword>
<organism evidence="2 3">
    <name type="scientific">Candidatus Woykebacteria bacterium RBG_16_44_10</name>
    <dbReference type="NCBI Taxonomy" id="1802597"/>
    <lineage>
        <taxon>Bacteria</taxon>
        <taxon>Candidatus Woykeibacteriota</taxon>
    </lineage>
</organism>
<proteinExistence type="predicted"/>
<evidence type="ECO:0000313" key="2">
    <source>
        <dbReference type="EMBL" id="OGY25898.1"/>
    </source>
</evidence>
<keyword evidence="1" id="KW-0066">ATP synthesis</keyword>
<protein>
    <submittedName>
        <fullName evidence="2">Uncharacterized protein</fullName>
    </submittedName>
</protein>
<dbReference type="GO" id="GO:0045259">
    <property type="term" value="C:proton-transporting ATP synthase complex"/>
    <property type="evidence" value="ECO:0007669"/>
    <property type="project" value="UniProtKB-KW"/>
</dbReference>
<dbReference type="SUPFAM" id="SSF51344">
    <property type="entry name" value="Epsilon subunit of F1F0-ATP synthase N-terminal domain"/>
    <property type="match status" value="1"/>
</dbReference>
<dbReference type="STRING" id="1802597.A2Z24_02340"/>
<gene>
    <name evidence="2" type="ORF">A2Z24_02340</name>
</gene>
<name>A0A1G1WDZ0_9BACT</name>
<dbReference type="InterPro" id="IPR036771">
    <property type="entry name" value="ATPsynth_dsu/esu_N"/>
</dbReference>